<name>A0A7Z0MPQ8_9GAMM</name>
<dbReference type="EMBL" id="JACCHS010000179">
    <property type="protein sequence ID" value="NYT47561.1"/>
    <property type="molecule type" value="Genomic_DNA"/>
</dbReference>
<evidence type="ECO:0000313" key="1">
    <source>
        <dbReference type="EMBL" id="NYT47561.1"/>
    </source>
</evidence>
<gene>
    <name evidence="1" type="ORF">H0A75_08370</name>
</gene>
<reference evidence="1 2" key="1">
    <citation type="submission" date="2020-05" db="EMBL/GenBank/DDBJ databases">
        <title>Horizontal transmission and recombination maintain forever young bacterial symbiont genomes.</title>
        <authorList>
            <person name="Russell S.L."/>
            <person name="Pepper-Tunick E."/>
            <person name="Svedberg J."/>
            <person name="Byrne A."/>
            <person name="Ruelas Castillo J."/>
            <person name="Vollmers C."/>
            <person name="Beinart R.A."/>
            <person name="Corbett-Detig R."/>
        </authorList>
    </citation>
    <scope>NUCLEOTIDE SEQUENCE [LARGE SCALE GENOMIC DNA]</scope>
    <source>
        <strain evidence="1">4727-3</strain>
    </source>
</reference>
<evidence type="ECO:0000313" key="2">
    <source>
        <dbReference type="Proteomes" id="UP000537890"/>
    </source>
</evidence>
<protein>
    <submittedName>
        <fullName evidence="1">Uncharacterized protein</fullName>
    </submittedName>
</protein>
<dbReference type="AlphaFoldDB" id="A0A7Z0MPQ8"/>
<comment type="caution">
    <text evidence="1">The sequence shown here is derived from an EMBL/GenBank/DDBJ whole genome shotgun (WGS) entry which is preliminary data.</text>
</comment>
<accession>A0A7Z0MPQ8</accession>
<organism evidence="1 2">
    <name type="scientific">Candidatus Methanofishera endochildressiae</name>
    <dbReference type="NCBI Taxonomy" id="2738884"/>
    <lineage>
        <taxon>Bacteria</taxon>
        <taxon>Pseudomonadati</taxon>
        <taxon>Pseudomonadota</taxon>
        <taxon>Gammaproteobacteria</taxon>
        <taxon>Candidatus Methanofishera</taxon>
    </lineage>
</organism>
<proteinExistence type="predicted"/>
<dbReference type="Proteomes" id="UP000537890">
    <property type="component" value="Unassembled WGS sequence"/>
</dbReference>
<sequence>MSTQPRHIQLMDTTYVIARANPGVSYSPDEKLNIAKALLQALQVDRIEVASARIRG</sequence>